<gene>
    <name evidence="2" type="ORF">PGLA2088_LOCUS29299</name>
</gene>
<dbReference type="AlphaFoldDB" id="A0A813KAT0"/>
<name>A0A813KAT0_POLGL</name>
<feature type="compositionally biased region" description="Low complexity" evidence="1">
    <location>
        <begin position="14"/>
        <end position="38"/>
    </location>
</feature>
<comment type="caution">
    <text evidence="2">The sequence shown here is derived from an EMBL/GenBank/DDBJ whole genome shotgun (WGS) entry which is preliminary data.</text>
</comment>
<feature type="region of interest" description="Disordered" evidence="1">
    <location>
        <begin position="1"/>
        <end position="75"/>
    </location>
</feature>
<feature type="non-terminal residue" evidence="2">
    <location>
        <position position="1"/>
    </location>
</feature>
<evidence type="ECO:0000313" key="3">
    <source>
        <dbReference type="Proteomes" id="UP000626109"/>
    </source>
</evidence>
<sequence>DAAAGPHGQSVEDSQASASLRSPPSAPAPRAAHASLSPDALMGASQEAGALMSGVRGGVHQPREPSRPPAESAAMVEQVLRGATAATSSRKRAAEGGDDLVQSLCADQARVDEVIKLARTLWDSGALSVSARPLPLLKASLLFRLADRCHRHTLRDALQILWRRANLQRSWE</sequence>
<dbReference type="Proteomes" id="UP000626109">
    <property type="component" value="Unassembled WGS sequence"/>
</dbReference>
<proteinExistence type="predicted"/>
<evidence type="ECO:0000256" key="1">
    <source>
        <dbReference type="SAM" id="MobiDB-lite"/>
    </source>
</evidence>
<protein>
    <submittedName>
        <fullName evidence="2">Uncharacterized protein</fullName>
    </submittedName>
</protein>
<reference evidence="2" key="1">
    <citation type="submission" date="2021-02" db="EMBL/GenBank/DDBJ databases">
        <authorList>
            <person name="Dougan E. K."/>
            <person name="Rhodes N."/>
            <person name="Thang M."/>
            <person name="Chan C."/>
        </authorList>
    </citation>
    <scope>NUCLEOTIDE SEQUENCE</scope>
</reference>
<accession>A0A813KAT0</accession>
<evidence type="ECO:0000313" key="2">
    <source>
        <dbReference type="EMBL" id="CAE8695370.1"/>
    </source>
</evidence>
<organism evidence="2 3">
    <name type="scientific">Polarella glacialis</name>
    <name type="common">Dinoflagellate</name>
    <dbReference type="NCBI Taxonomy" id="89957"/>
    <lineage>
        <taxon>Eukaryota</taxon>
        <taxon>Sar</taxon>
        <taxon>Alveolata</taxon>
        <taxon>Dinophyceae</taxon>
        <taxon>Suessiales</taxon>
        <taxon>Suessiaceae</taxon>
        <taxon>Polarella</taxon>
    </lineage>
</organism>
<feature type="non-terminal residue" evidence="2">
    <location>
        <position position="172"/>
    </location>
</feature>
<dbReference type="EMBL" id="CAJNNW010028250">
    <property type="protein sequence ID" value="CAE8695370.1"/>
    <property type="molecule type" value="Genomic_DNA"/>
</dbReference>